<reference evidence="5 6" key="1">
    <citation type="submission" date="2020-07" db="EMBL/GenBank/DDBJ databases">
        <title>Genomic Encyclopedia of Type Strains, Phase IV (KMG-IV): sequencing the most valuable type-strain genomes for metagenomic binning, comparative biology and taxonomic classification.</title>
        <authorList>
            <person name="Goeker M."/>
        </authorList>
    </citation>
    <scope>NUCLEOTIDE SEQUENCE [LARGE SCALE GENOMIC DNA]</scope>
    <source>
        <strain evidence="5 6">DSM 29043</strain>
    </source>
</reference>
<evidence type="ECO:0000259" key="3">
    <source>
        <dbReference type="Pfam" id="PF09718"/>
    </source>
</evidence>
<proteinExistence type="predicted"/>
<evidence type="ECO:0000313" key="6">
    <source>
        <dbReference type="Proteomes" id="UP000522081"/>
    </source>
</evidence>
<comment type="caution">
    <text evidence="5">The sequence shown here is derived from an EMBL/GenBank/DDBJ whole genome shotgun (WGS) entry which is preliminary data.</text>
</comment>
<sequence length="957" mass="100627">MPDIDPVIFEFHARVNGYLADINRTTRTVDQKIGLQERRIKSLETQMAKSSTAISGHLRGLAGTLATYFTGRELTGLIDNFTRLQNQLRVAGLEGDALAKVQERLFEVANRYGVAVNSLSELYGKAAQAQRDLNATTGDLLQITEATAQALKITGTSTVQASGAILGLTQALSSGIVRAEEFNQINEGGLRPLLQVVAATDKWNGSVAKLRNAIVEGQVTSDEFFQAILAGSEMLEQQAAKATLTLEGAFTALQNRLVQLIGGAADAHGATQALASAVQALADNLEDILPILAIIGAAIGGRMAAALVRMSGAATAGSAAVFALRARMAGAATSAEALTFAGRGVAGVFGGPVGLAVTALTLGLGYLIATTENAEDRLNRLSDAASRAEKEADDLEQRLRDAGVAIADTGTAADRTSSKVDGLAGAFVRAKNKAFELVDALNKLGLARIANRLGEIREERAQIRRDAVTRASTLGQTRTGDAYAVQGRARPDRFAASDAASLAQLAKEEAALNRQAIAIAKGVAAGVDVTSPTSISGTPAASTASGSGRKGSARGSSGPTAAELNARYRDEVDRLQSEELRAKFDLATNAEDRAELARKILSLERDERLRQIASERDYTAEQREAMEAAIHRLYGGDGIVDGQGNIIAEGRPGLLMQQVMRDLMEREADLANDMLARQAGTLEAWADLETNTQERNRLERDALAIHQQIERNLLDQEIASGQVADAERAQAELASLQAAARVRLSRNQMTPGQRYAFDLRTSAENVNEAVEAIQVRGLDSLNDGLVDAVMGVKSLGDVFKNVADQIIADLLRIAIQRSIIGPLADAIFGGIGAAGGGGPIDLLAGTPYAGGRASGGPVAPGRLYRVNEGASPGRVEAFVPNVGGDIIPLGRMNAAMAGAPVSQSINVTVNARDAVLTHTVREWVAQGVQIATQAGSQIGAKQAEARMASRSRRRIPG</sequence>
<dbReference type="EMBL" id="JACBZF010000001">
    <property type="protein sequence ID" value="NYH94523.1"/>
    <property type="molecule type" value="Genomic_DNA"/>
</dbReference>
<dbReference type="Pfam" id="PF09718">
    <property type="entry name" value="Tape_meas_lam_C"/>
    <property type="match status" value="1"/>
</dbReference>
<organism evidence="5 6">
    <name type="scientific">Novosphingobium marinum</name>
    <dbReference type="NCBI Taxonomy" id="1514948"/>
    <lineage>
        <taxon>Bacteria</taxon>
        <taxon>Pseudomonadati</taxon>
        <taxon>Pseudomonadota</taxon>
        <taxon>Alphaproteobacteria</taxon>
        <taxon>Sphingomonadales</taxon>
        <taxon>Sphingomonadaceae</taxon>
        <taxon>Novosphingobium</taxon>
    </lineage>
</organism>
<feature type="domain" description="Tape measure protein N-terminal" evidence="4">
    <location>
        <begin position="73"/>
        <end position="264"/>
    </location>
</feature>
<dbReference type="NCBIfam" id="TIGR02675">
    <property type="entry name" value="tape_meas_nterm"/>
    <property type="match status" value="1"/>
</dbReference>
<feature type="region of interest" description="Disordered" evidence="2">
    <location>
        <begin position="529"/>
        <end position="564"/>
    </location>
</feature>
<feature type="compositionally biased region" description="Low complexity" evidence="2">
    <location>
        <begin position="529"/>
        <end position="547"/>
    </location>
</feature>
<evidence type="ECO:0000256" key="2">
    <source>
        <dbReference type="SAM" id="MobiDB-lite"/>
    </source>
</evidence>
<keyword evidence="1" id="KW-0175">Coiled coil</keyword>
<dbReference type="InterPro" id="IPR006431">
    <property type="entry name" value="Phage_tape_meas_C"/>
</dbReference>
<name>A0A7Y9XWC3_9SPHN</name>
<evidence type="ECO:0000256" key="1">
    <source>
        <dbReference type="SAM" id="Coils"/>
    </source>
</evidence>
<gene>
    <name evidence="5" type="ORF">FHS75_000828</name>
</gene>
<keyword evidence="6" id="KW-1185">Reference proteome</keyword>
<accession>A0A7Y9XWC3</accession>
<feature type="domain" description="Bacteriophage tail tape measure C-terminal" evidence="3">
    <location>
        <begin position="760"/>
        <end position="824"/>
    </location>
</feature>
<dbReference type="AlphaFoldDB" id="A0A7Y9XWC3"/>
<feature type="coiled-coil region" evidence="1">
    <location>
        <begin position="371"/>
        <end position="405"/>
    </location>
</feature>
<dbReference type="Pfam" id="PF20155">
    <property type="entry name" value="TMP_3"/>
    <property type="match status" value="1"/>
</dbReference>
<evidence type="ECO:0000313" key="5">
    <source>
        <dbReference type="EMBL" id="NYH94523.1"/>
    </source>
</evidence>
<dbReference type="RefSeq" id="WP_179406428.1">
    <property type="nucleotide sequence ID" value="NZ_BMGF01000001.1"/>
</dbReference>
<protein>
    <submittedName>
        <fullName evidence="5">Tape measure domain-containing protein</fullName>
    </submittedName>
</protein>
<dbReference type="Proteomes" id="UP000522081">
    <property type="component" value="Unassembled WGS sequence"/>
</dbReference>
<dbReference type="InterPro" id="IPR013491">
    <property type="entry name" value="Tape_meas_N"/>
</dbReference>
<evidence type="ECO:0000259" key="4">
    <source>
        <dbReference type="Pfam" id="PF20155"/>
    </source>
</evidence>